<feature type="compositionally biased region" description="Basic and acidic residues" evidence="6">
    <location>
        <begin position="284"/>
        <end position="295"/>
    </location>
</feature>
<gene>
    <name evidence="9" type="ORF">SLS62_003996</name>
</gene>
<evidence type="ECO:0000256" key="4">
    <source>
        <dbReference type="ARBA" id="ARBA00023136"/>
    </source>
</evidence>
<evidence type="ECO:0000259" key="8">
    <source>
        <dbReference type="Pfam" id="PF20684"/>
    </source>
</evidence>
<name>A0AAN9V3P0_9PEZI</name>
<keyword evidence="2 7" id="KW-0812">Transmembrane</keyword>
<organism evidence="9 10">
    <name type="scientific">Diatrype stigma</name>
    <dbReference type="NCBI Taxonomy" id="117547"/>
    <lineage>
        <taxon>Eukaryota</taxon>
        <taxon>Fungi</taxon>
        <taxon>Dikarya</taxon>
        <taxon>Ascomycota</taxon>
        <taxon>Pezizomycotina</taxon>
        <taxon>Sordariomycetes</taxon>
        <taxon>Xylariomycetidae</taxon>
        <taxon>Xylariales</taxon>
        <taxon>Diatrypaceae</taxon>
        <taxon>Diatrype</taxon>
    </lineage>
</organism>
<feature type="domain" description="Rhodopsin" evidence="8">
    <location>
        <begin position="2"/>
        <end position="207"/>
    </location>
</feature>
<dbReference type="InterPro" id="IPR049326">
    <property type="entry name" value="Rhodopsin_dom_fungi"/>
</dbReference>
<dbReference type="EMBL" id="JAKJXP020000024">
    <property type="protein sequence ID" value="KAK7753899.1"/>
    <property type="molecule type" value="Genomic_DNA"/>
</dbReference>
<evidence type="ECO:0000313" key="10">
    <source>
        <dbReference type="Proteomes" id="UP001320420"/>
    </source>
</evidence>
<dbReference type="PANTHER" id="PTHR33048:SF146">
    <property type="entry name" value="INTEGRAL MEMBRANE PROTEIN"/>
    <property type="match status" value="1"/>
</dbReference>
<feature type="transmembrane region" description="Helical" evidence="7">
    <location>
        <begin position="114"/>
        <end position="138"/>
    </location>
</feature>
<dbReference type="Pfam" id="PF20684">
    <property type="entry name" value="Fung_rhodopsin"/>
    <property type="match status" value="1"/>
</dbReference>
<keyword evidence="3 7" id="KW-1133">Transmembrane helix</keyword>
<dbReference type="PANTHER" id="PTHR33048">
    <property type="entry name" value="PTH11-LIKE INTEGRAL MEMBRANE PROTEIN (AFU_ORTHOLOGUE AFUA_5G11245)"/>
    <property type="match status" value="1"/>
</dbReference>
<feature type="transmembrane region" description="Helical" evidence="7">
    <location>
        <begin position="21"/>
        <end position="43"/>
    </location>
</feature>
<evidence type="ECO:0000256" key="6">
    <source>
        <dbReference type="SAM" id="MobiDB-lite"/>
    </source>
</evidence>
<feature type="compositionally biased region" description="Polar residues" evidence="6">
    <location>
        <begin position="296"/>
        <end position="315"/>
    </location>
</feature>
<comment type="caution">
    <text evidence="9">The sequence shown here is derived from an EMBL/GenBank/DDBJ whole genome shotgun (WGS) entry which is preliminary data.</text>
</comment>
<evidence type="ECO:0000256" key="7">
    <source>
        <dbReference type="SAM" id="Phobius"/>
    </source>
</evidence>
<evidence type="ECO:0000256" key="2">
    <source>
        <dbReference type="ARBA" id="ARBA00022692"/>
    </source>
</evidence>
<keyword evidence="4 7" id="KW-0472">Membrane</keyword>
<protein>
    <recommendedName>
        <fullName evidence="8">Rhodopsin domain-containing protein</fullName>
    </recommendedName>
</protein>
<dbReference type="AlphaFoldDB" id="A0AAN9V3P0"/>
<evidence type="ECO:0000256" key="5">
    <source>
        <dbReference type="ARBA" id="ARBA00038359"/>
    </source>
</evidence>
<comment type="subcellular location">
    <subcellularLocation>
        <location evidence="1">Membrane</location>
        <topology evidence="1">Multi-pass membrane protein</topology>
    </subcellularLocation>
</comment>
<feature type="transmembrane region" description="Helical" evidence="7">
    <location>
        <begin position="180"/>
        <end position="204"/>
    </location>
</feature>
<evidence type="ECO:0000256" key="3">
    <source>
        <dbReference type="ARBA" id="ARBA00022989"/>
    </source>
</evidence>
<dbReference type="InterPro" id="IPR052337">
    <property type="entry name" value="SAT4-like"/>
</dbReference>
<feature type="region of interest" description="Disordered" evidence="6">
    <location>
        <begin position="273"/>
        <end position="323"/>
    </location>
</feature>
<dbReference type="GO" id="GO:0016020">
    <property type="term" value="C:membrane"/>
    <property type="evidence" value="ECO:0007669"/>
    <property type="project" value="UniProtKB-SubCell"/>
</dbReference>
<feature type="transmembrane region" description="Helical" evidence="7">
    <location>
        <begin position="80"/>
        <end position="102"/>
    </location>
</feature>
<comment type="similarity">
    <text evidence="5">Belongs to the SAT4 family.</text>
</comment>
<sequence length="341" mass="38136">MTLLFFYKRLFLVSHSSPLSIFWWANFVYVVLWFFGSTSFYLFQCKPVQWYFIRYFQRYQHLPIPGDMKGECNVTTVLNVALPLIFSLLSDFSLLLLPIWAISRLRLNKSKKRGLMAVFGIGLVACVLELARVLVLVIHTDDQDDTSCEFILQHLLNTRVDVAGVLKEAPTYALIWIDGVAVFLILTAAEETTAIVCACLPVIVPQIVRQYRRRKASHSYVHDSSVVQGSSGKRSSRGFMRVASLNHMWTVPTSINASKIDGTHDDDIPLTRVEITGNHSASKGSDRERHDRTGENDNTTPSSTPHAQATDNNSCAEAPAPIAPGDIHVRTDIRIDVGTAV</sequence>
<proteinExistence type="inferred from homology"/>
<evidence type="ECO:0000313" key="9">
    <source>
        <dbReference type="EMBL" id="KAK7753899.1"/>
    </source>
</evidence>
<dbReference type="Proteomes" id="UP001320420">
    <property type="component" value="Unassembled WGS sequence"/>
</dbReference>
<evidence type="ECO:0000256" key="1">
    <source>
        <dbReference type="ARBA" id="ARBA00004141"/>
    </source>
</evidence>
<reference evidence="9 10" key="1">
    <citation type="submission" date="2024-02" db="EMBL/GenBank/DDBJ databases">
        <title>De novo assembly and annotation of 12 fungi associated with fruit tree decline syndrome in Ontario, Canada.</title>
        <authorList>
            <person name="Sulman M."/>
            <person name="Ellouze W."/>
            <person name="Ilyukhin E."/>
        </authorList>
    </citation>
    <scope>NUCLEOTIDE SEQUENCE [LARGE SCALE GENOMIC DNA]</scope>
    <source>
        <strain evidence="9 10">M11/M66-122</strain>
    </source>
</reference>
<keyword evidence="10" id="KW-1185">Reference proteome</keyword>
<accession>A0AAN9V3P0</accession>